<comment type="caution">
    <text evidence="1">The sequence shown here is derived from an EMBL/GenBank/DDBJ whole genome shotgun (WGS) entry which is preliminary data.</text>
</comment>
<gene>
    <name evidence="1" type="ORF">PF011_g25900</name>
</gene>
<name>A0A6A3HUZ9_9STRA</name>
<dbReference type="Proteomes" id="UP000460718">
    <property type="component" value="Unassembled WGS sequence"/>
</dbReference>
<organism evidence="1 2">
    <name type="scientific">Phytophthora fragariae</name>
    <dbReference type="NCBI Taxonomy" id="53985"/>
    <lineage>
        <taxon>Eukaryota</taxon>
        <taxon>Sar</taxon>
        <taxon>Stramenopiles</taxon>
        <taxon>Oomycota</taxon>
        <taxon>Peronosporomycetes</taxon>
        <taxon>Peronosporales</taxon>
        <taxon>Peronosporaceae</taxon>
        <taxon>Phytophthora</taxon>
    </lineage>
</organism>
<evidence type="ECO:0000313" key="1">
    <source>
        <dbReference type="EMBL" id="KAE8971793.1"/>
    </source>
</evidence>
<protein>
    <submittedName>
        <fullName evidence="1">Uncharacterized protein</fullName>
    </submittedName>
</protein>
<dbReference type="AlphaFoldDB" id="A0A6A3HUZ9"/>
<sequence>MGKARFRSNPCRTRRCCLIVDHTASHEEFLLARRESGLTLLLNVELVQLFHGLVKAKYSMSSLGGLMLLLARGKGGSKLVDGAGILKSSADCCSRTRPSCRWRRSVLCHQLRSADNPLKAHEGRHQDLASGPARVRDAVVRNVWRG</sequence>
<proteinExistence type="predicted"/>
<reference evidence="1 2" key="1">
    <citation type="submission" date="2018-09" db="EMBL/GenBank/DDBJ databases">
        <title>Genomic investigation of the strawberry pathogen Phytophthora fragariae indicates pathogenicity is determined by transcriptional variation in three key races.</title>
        <authorList>
            <person name="Adams T.M."/>
            <person name="Armitage A.D."/>
            <person name="Sobczyk M.K."/>
            <person name="Bates H.J."/>
            <person name="Dunwell J.M."/>
            <person name="Nellist C.F."/>
            <person name="Harrison R.J."/>
        </authorList>
    </citation>
    <scope>NUCLEOTIDE SEQUENCE [LARGE SCALE GENOMIC DNA]</scope>
    <source>
        <strain evidence="1 2">SCRP245</strain>
    </source>
</reference>
<evidence type="ECO:0000313" key="2">
    <source>
        <dbReference type="Proteomes" id="UP000460718"/>
    </source>
</evidence>
<accession>A0A6A3HUZ9</accession>
<dbReference type="EMBL" id="QXFW01003280">
    <property type="protein sequence ID" value="KAE8971793.1"/>
    <property type="molecule type" value="Genomic_DNA"/>
</dbReference>